<evidence type="ECO:0000313" key="2">
    <source>
        <dbReference type="Proteomes" id="UP000236316"/>
    </source>
</evidence>
<organism evidence="1">
    <name type="scientific">Orpheovirus IHUMI-LCC2</name>
    <dbReference type="NCBI Taxonomy" id="2023057"/>
    <lineage>
        <taxon>Viruses</taxon>
        <taxon>Varidnaviria</taxon>
        <taxon>Bamfordvirae</taxon>
        <taxon>Nucleocytoviricota</taxon>
        <taxon>Megaviricetes</taxon>
        <taxon>Pimascovirales</taxon>
        <taxon>Ocovirineae</taxon>
        <taxon>Orpheoviridae</taxon>
        <taxon>Alphaorpheovirus</taxon>
        <taxon>Alphaorpheovirus massiliense</taxon>
    </lineage>
</organism>
<protein>
    <submittedName>
        <fullName evidence="1">Uncharacterized protein</fullName>
    </submittedName>
</protein>
<proteinExistence type="predicted"/>
<accession>A0A2I2L505</accession>
<evidence type="ECO:0000313" key="1">
    <source>
        <dbReference type="EMBL" id="SNW62607.1"/>
    </source>
</evidence>
<dbReference type="GeneID" id="35382521"/>
<reference evidence="1" key="1">
    <citation type="submission" date="2017-08" db="EMBL/GenBank/DDBJ databases">
        <authorList>
            <consortium name="Urmite Genomes"/>
        </authorList>
    </citation>
    <scope>NUCLEOTIDE SEQUENCE [LARGE SCALE GENOMIC DNA]</scope>
    <source>
        <strain evidence="1">IHUMI-LCC2</strain>
    </source>
</reference>
<dbReference type="EMBL" id="LT906555">
    <property type="protein sequence ID" value="SNW62607.1"/>
    <property type="molecule type" value="Genomic_DNA"/>
</dbReference>
<name>A0A2I2L505_9VIRU</name>
<dbReference type="Proteomes" id="UP000236316">
    <property type="component" value="Segment"/>
</dbReference>
<keyword evidence="2" id="KW-1185">Reference proteome</keyword>
<gene>
    <name evidence="1" type="ORF">ORPV_703</name>
</gene>
<dbReference type="RefSeq" id="YP_009448909.1">
    <property type="nucleotide sequence ID" value="NC_036594.1"/>
</dbReference>
<dbReference type="KEGG" id="vg:35382521"/>
<sequence length="104" mass="12145">MRCYSGKNCNQCSNNVKTRYIYCTSYADKYKLKLCTQQDSPLKTTIRYLSDWAHVDRFINGNLYIKMIENRRMKYYAMVGPSGEELPIPDNIKTQLRASGLDVE</sequence>